<evidence type="ECO:0000313" key="3">
    <source>
        <dbReference type="EMBL" id="TRY67223.1"/>
    </source>
</evidence>
<dbReference type="GO" id="GO:0000981">
    <property type="term" value="F:DNA-binding transcription factor activity, RNA polymerase II-specific"/>
    <property type="evidence" value="ECO:0007669"/>
    <property type="project" value="TreeGrafter"/>
</dbReference>
<sequence length="427" mass="48132">MQSASDFKDNFHYCRSDSPFITYPYPLVKSEDSNRNKMKPNQVGTVYLYGIRIVSLSMDGKERLCLAQISNTLLKEYSYNEIHNRRVALGITCVQCTPVQLEILRRAGAMPISSRRCGMITKREAERLCKSFLGDNSPPKLPENFAFEVFHECAWGCRGQFVPARYNSSRAKCIKCHICGVFFSPNKFVFHSHRLAESDKYVQPDAANFNSWRRHTKLLGDPPEEIVYAWEDIKAMFNGGTRKRMLSSGSHMGHGSTSSSSIIDHSRHHNNFAKEMKLESEFKQKNAIADNPGGNPFQPSDLGLFGTPVPPPFPYFPPFPTLDSIGLVNGVGGFPNTDNKAKANEVKTSGSEVVWPPHGGPSRPAYPGSWSPFPYPFLWSKNPFLTHGQPTHFGKKTEEKVGHKSEESAFDLNHWLEQRRHLSDELG</sequence>
<dbReference type="CDD" id="cd21080">
    <property type="entry name" value="DHD_Skor"/>
    <property type="match status" value="1"/>
</dbReference>
<dbReference type="Gene3D" id="3.10.390.10">
    <property type="entry name" value="SAND domain-like"/>
    <property type="match status" value="1"/>
</dbReference>
<protein>
    <recommendedName>
        <fullName evidence="2">c-SKI SMAD4-binding domain-containing protein</fullName>
    </recommendedName>
</protein>
<keyword evidence="4" id="KW-1185">Reference proteome</keyword>
<comment type="similarity">
    <text evidence="1">Belongs to the SKI family.</text>
</comment>
<dbReference type="Pfam" id="PF08782">
    <property type="entry name" value="c-SKI_SMAD_bind"/>
    <property type="match status" value="1"/>
</dbReference>
<dbReference type="InterPro" id="IPR014890">
    <property type="entry name" value="c-SKI_SMAD4-bd_dom"/>
</dbReference>
<gene>
    <name evidence="3" type="ORF">TCAL_05496</name>
</gene>
<dbReference type="STRING" id="6832.A0A553NP80"/>
<evidence type="ECO:0000256" key="1">
    <source>
        <dbReference type="ARBA" id="ARBA00009513"/>
    </source>
</evidence>
<dbReference type="PANTHER" id="PTHR10005:SF26">
    <property type="entry name" value="CORL"/>
    <property type="match status" value="1"/>
</dbReference>
<dbReference type="PANTHER" id="PTHR10005">
    <property type="entry name" value="SKI ONCOGENE-RELATED"/>
    <property type="match status" value="1"/>
</dbReference>
<dbReference type="FunFam" id="3.10.260.20:FF:000003">
    <property type="entry name" value="SKI family transcriptional corepressor 1 homolog-B-like"/>
    <property type="match status" value="1"/>
</dbReference>
<dbReference type="GO" id="GO:0030514">
    <property type="term" value="P:negative regulation of BMP signaling pathway"/>
    <property type="evidence" value="ECO:0007669"/>
    <property type="project" value="TreeGrafter"/>
</dbReference>
<organism evidence="3 4">
    <name type="scientific">Tigriopus californicus</name>
    <name type="common">Marine copepod</name>
    <dbReference type="NCBI Taxonomy" id="6832"/>
    <lineage>
        <taxon>Eukaryota</taxon>
        <taxon>Metazoa</taxon>
        <taxon>Ecdysozoa</taxon>
        <taxon>Arthropoda</taxon>
        <taxon>Crustacea</taxon>
        <taxon>Multicrustacea</taxon>
        <taxon>Hexanauplia</taxon>
        <taxon>Copepoda</taxon>
        <taxon>Harpacticoida</taxon>
        <taxon>Harpacticidae</taxon>
        <taxon>Tigriopus</taxon>
    </lineage>
</organism>
<dbReference type="SUPFAM" id="SSF46955">
    <property type="entry name" value="Putative DNA-binding domain"/>
    <property type="match status" value="1"/>
</dbReference>
<evidence type="ECO:0000259" key="2">
    <source>
        <dbReference type="SMART" id="SM01046"/>
    </source>
</evidence>
<dbReference type="SUPFAM" id="SSF63763">
    <property type="entry name" value="SAND domain-like"/>
    <property type="match status" value="1"/>
</dbReference>
<comment type="caution">
    <text evidence="3">The sequence shown here is derived from an EMBL/GenBank/DDBJ whole genome shotgun (WGS) entry which is preliminary data.</text>
</comment>
<dbReference type="GO" id="GO:0005667">
    <property type="term" value="C:transcription regulator complex"/>
    <property type="evidence" value="ECO:0007669"/>
    <property type="project" value="TreeGrafter"/>
</dbReference>
<dbReference type="GO" id="GO:0005737">
    <property type="term" value="C:cytoplasm"/>
    <property type="evidence" value="ECO:0007669"/>
    <property type="project" value="TreeGrafter"/>
</dbReference>
<name>A0A553NP80_TIGCA</name>
<dbReference type="InterPro" id="IPR023216">
    <property type="entry name" value="Tscrpt_reg_SKI_SnoN"/>
</dbReference>
<dbReference type="AlphaFoldDB" id="A0A553NP80"/>
<accession>A0A553NP80</accession>
<reference evidence="3 4" key="1">
    <citation type="journal article" date="2018" name="Nat. Ecol. Evol.">
        <title>Genomic signatures of mitonuclear coevolution across populations of Tigriopus californicus.</title>
        <authorList>
            <person name="Barreto F.S."/>
            <person name="Watson E.T."/>
            <person name="Lima T.G."/>
            <person name="Willett C.S."/>
            <person name="Edmands S."/>
            <person name="Li W."/>
            <person name="Burton R.S."/>
        </authorList>
    </citation>
    <scope>NUCLEOTIDE SEQUENCE [LARGE SCALE GENOMIC DNA]</scope>
    <source>
        <strain evidence="3 4">San Diego</strain>
    </source>
</reference>
<dbReference type="GO" id="GO:0046332">
    <property type="term" value="F:SMAD binding"/>
    <property type="evidence" value="ECO:0007669"/>
    <property type="project" value="InterPro"/>
</dbReference>
<dbReference type="InterPro" id="IPR010919">
    <property type="entry name" value="SAND-like_dom_sf"/>
</dbReference>
<dbReference type="Pfam" id="PF02437">
    <property type="entry name" value="Ski_Sno_DHD"/>
    <property type="match status" value="1"/>
</dbReference>
<dbReference type="Proteomes" id="UP000318571">
    <property type="component" value="Chromosome 4"/>
</dbReference>
<feature type="domain" description="c-SKI SMAD4-binding" evidence="2">
    <location>
        <begin position="146"/>
        <end position="238"/>
    </location>
</feature>
<dbReference type="SMART" id="SM01046">
    <property type="entry name" value="c-SKI_SMAD_bind"/>
    <property type="match status" value="1"/>
</dbReference>
<dbReference type="EMBL" id="VCGU01000011">
    <property type="protein sequence ID" value="TRY67223.1"/>
    <property type="molecule type" value="Genomic_DNA"/>
</dbReference>
<dbReference type="InterPro" id="IPR003380">
    <property type="entry name" value="SKI/SNO/DAC"/>
</dbReference>
<dbReference type="InterPro" id="IPR037000">
    <property type="entry name" value="Ski_DNA-bd_sf"/>
</dbReference>
<dbReference type="Gene3D" id="3.10.260.20">
    <property type="entry name" value="Ski"/>
    <property type="match status" value="1"/>
</dbReference>
<dbReference type="InterPro" id="IPR009061">
    <property type="entry name" value="DNA-bd_dom_put_sf"/>
</dbReference>
<evidence type="ECO:0000313" key="4">
    <source>
        <dbReference type="Proteomes" id="UP000318571"/>
    </source>
</evidence>
<dbReference type="GO" id="GO:0005634">
    <property type="term" value="C:nucleus"/>
    <property type="evidence" value="ECO:0007669"/>
    <property type="project" value="TreeGrafter"/>
</dbReference>
<dbReference type="GO" id="GO:0000122">
    <property type="term" value="P:negative regulation of transcription by RNA polymerase II"/>
    <property type="evidence" value="ECO:0007669"/>
    <property type="project" value="TreeGrafter"/>
</dbReference>
<dbReference type="GO" id="GO:0000978">
    <property type="term" value="F:RNA polymerase II cis-regulatory region sequence-specific DNA binding"/>
    <property type="evidence" value="ECO:0007669"/>
    <property type="project" value="TreeGrafter"/>
</dbReference>
<proteinExistence type="inferred from homology"/>